<sequence>MHKLMTLANAAALILLSASAYAADTSDSPARKQWHQSIQAGYQTLATEANRFHTTAHDYCKSPGPDARAVAEQAWIDAFLAWQKVRFVDFGPIENNNLAWQFQFWPDPKNLIARKAAFLLESTEPVSPEVIARSGVAVQGFPMAEYLLYDEPLNASEDALPAPKTCDLLSAVAKHIATNSKQLSNQWQSFRKHYLTTNPYRDTTIRSAMTALEILEQRRLAQPMGMRGNDKRSAYAADAWRSGTSLMTTEATLQGLGQHFLPGLTLLLKNSNRPELAQRIERQFDEVLENFPGLHSPMVTLLSESDAFSRLQNFYVDVSQLTTLVNDQAAVELGVVRGFNSSDGD</sequence>
<keyword evidence="6" id="KW-1185">Reference proteome</keyword>
<evidence type="ECO:0000256" key="2">
    <source>
        <dbReference type="ARBA" id="ARBA00022729"/>
    </source>
</evidence>
<evidence type="ECO:0000313" key="6">
    <source>
        <dbReference type="Proteomes" id="UP000229044"/>
    </source>
</evidence>
<dbReference type="Pfam" id="PF09375">
    <property type="entry name" value="Peptidase_M75"/>
    <property type="match status" value="1"/>
</dbReference>
<evidence type="ECO:0000256" key="3">
    <source>
        <dbReference type="SAM" id="SignalP"/>
    </source>
</evidence>
<dbReference type="OrthoDB" id="5729110at2"/>
<dbReference type="EMBL" id="NTFI01000001">
    <property type="protein sequence ID" value="PHQ26942.1"/>
    <property type="molecule type" value="Genomic_DNA"/>
</dbReference>
<evidence type="ECO:0000256" key="1">
    <source>
        <dbReference type="ARBA" id="ARBA00004196"/>
    </source>
</evidence>
<dbReference type="Proteomes" id="UP000229044">
    <property type="component" value="Unassembled WGS sequence"/>
</dbReference>
<feature type="domain" description="Imelysin-like" evidence="4">
    <location>
        <begin position="38"/>
        <end position="323"/>
    </location>
</feature>
<gene>
    <name evidence="5" type="ORF">CLH62_04985</name>
</gene>
<dbReference type="InterPro" id="IPR018976">
    <property type="entry name" value="Imelysin-like"/>
</dbReference>
<feature type="chain" id="PRO_5013888153" description="Imelysin-like domain-containing protein" evidence="3">
    <location>
        <begin position="23"/>
        <end position="345"/>
    </location>
</feature>
<comment type="caution">
    <text evidence="5">The sequence shown here is derived from an EMBL/GenBank/DDBJ whole genome shotgun (WGS) entry which is preliminary data.</text>
</comment>
<dbReference type="AlphaFoldDB" id="A0A2G1VJL1"/>
<comment type="subcellular location">
    <subcellularLocation>
        <location evidence="1">Cell envelope</location>
    </subcellularLocation>
</comment>
<keyword evidence="2 3" id="KW-0732">Signal</keyword>
<evidence type="ECO:0000313" key="5">
    <source>
        <dbReference type="EMBL" id="PHQ26942.1"/>
    </source>
</evidence>
<feature type="signal peptide" evidence="3">
    <location>
        <begin position="1"/>
        <end position="22"/>
    </location>
</feature>
<dbReference type="CDD" id="cd14659">
    <property type="entry name" value="Imelysin-like_IPPA"/>
    <property type="match status" value="1"/>
</dbReference>
<dbReference type="RefSeq" id="WP_099617016.1">
    <property type="nucleotide sequence ID" value="NZ_KZ319339.1"/>
</dbReference>
<reference evidence="5 6" key="1">
    <citation type="submission" date="2017-09" db="EMBL/GenBank/DDBJ databases">
        <title>The draft genome sequences of Marinobacter guineae M3B.</title>
        <authorList>
            <person name="Cao J."/>
        </authorList>
    </citation>
    <scope>NUCLEOTIDE SEQUENCE [LARGE SCALE GENOMIC DNA]</scope>
    <source>
        <strain evidence="5 6">M3B</strain>
    </source>
</reference>
<dbReference type="GO" id="GO:0030313">
    <property type="term" value="C:cell envelope"/>
    <property type="evidence" value="ECO:0007669"/>
    <property type="project" value="UniProtKB-SubCell"/>
</dbReference>
<evidence type="ECO:0000259" key="4">
    <source>
        <dbReference type="Pfam" id="PF09375"/>
    </source>
</evidence>
<dbReference type="InterPro" id="IPR034984">
    <property type="entry name" value="Imelysin-like_IPPA"/>
</dbReference>
<dbReference type="InterPro" id="IPR038352">
    <property type="entry name" value="Imelysin_sf"/>
</dbReference>
<organism evidence="5 6">
    <name type="scientific">Marinobacter guineae</name>
    <dbReference type="NCBI Taxonomy" id="432303"/>
    <lineage>
        <taxon>Bacteria</taxon>
        <taxon>Pseudomonadati</taxon>
        <taxon>Pseudomonadota</taxon>
        <taxon>Gammaproteobacteria</taxon>
        <taxon>Pseudomonadales</taxon>
        <taxon>Marinobacteraceae</taxon>
        <taxon>Marinobacter</taxon>
    </lineage>
</organism>
<accession>A0A2G1VJL1</accession>
<protein>
    <recommendedName>
        <fullName evidence="4">Imelysin-like domain-containing protein</fullName>
    </recommendedName>
</protein>
<name>A0A2G1VJL1_9GAMM</name>
<dbReference type="Gene3D" id="1.20.1420.20">
    <property type="entry name" value="M75 peptidase, HXXE motif"/>
    <property type="match status" value="1"/>
</dbReference>
<proteinExistence type="predicted"/>